<comment type="caution">
    <text evidence="2">The sequence shown here is derived from an EMBL/GenBank/DDBJ whole genome shotgun (WGS) entry which is preliminary data.</text>
</comment>
<feature type="transmembrane region" description="Helical" evidence="1">
    <location>
        <begin position="21"/>
        <end position="40"/>
    </location>
</feature>
<keyword evidence="1" id="KW-1133">Transmembrane helix</keyword>
<dbReference type="AlphaFoldDB" id="A0A9D1QMG0"/>
<reference evidence="2" key="2">
    <citation type="submission" date="2021-04" db="EMBL/GenBank/DDBJ databases">
        <authorList>
            <person name="Gilroy R."/>
        </authorList>
    </citation>
    <scope>NUCLEOTIDE SEQUENCE</scope>
    <source>
        <strain evidence="2">ChiHejej3B27-2180</strain>
    </source>
</reference>
<proteinExistence type="predicted"/>
<keyword evidence="1" id="KW-0812">Transmembrane</keyword>
<organism evidence="2 3">
    <name type="scientific">Candidatus Limosilactobacillus merdipullorum</name>
    <dbReference type="NCBI Taxonomy" id="2838653"/>
    <lineage>
        <taxon>Bacteria</taxon>
        <taxon>Bacillati</taxon>
        <taxon>Bacillota</taxon>
        <taxon>Bacilli</taxon>
        <taxon>Lactobacillales</taxon>
        <taxon>Lactobacillaceae</taxon>
        <taxon>Limosilactobacillus</taxon>
    </lineage>
</organism>
<evidence type="ECO:0000256" key="1">
    <source>
        <dbReference type="SAM" id="Phobius"/>
    </source>
</evidence>
<evidence type="ECO:0000313" key="3">
    <source>
        <dbReference type="Proteomes" id="UP000886878"/>
    </source>
</evidence>
<feature type="transmembrane region" description="Helical" evidence="1">
    <location>
        <begin position="134"/>
        <end position="156"/>
    </location>
</feature>
<reference evidence="2" key="1">
    <citation type="journal article" date="2021" name="PeerJ">
        <title>Extensive microbial diversity within the chicken gut microbiome revealed by metagenomics and culture.</title>
        <authorList>
            <person name="Gilroy R."/>
            <person name="Ravi A."/>
            <person name="Getino M."/>
            <person name="Pursley I."/>
            <person name="Horton D.L."/>
            <person name="Alikhan N.F."/>
            <person name="Baker D."/>
            <person name="Gharbi K."/>
            <person name="Hall N."/>
            <person name="Watson M."/>
            <person name="Adriaenssens E.M."/>
            <person name="Foster-Nyarko E."/>
            <person name="Jarju S."/>
            <person name="Secka A."/>
            <person name="Antonio M."/>
            <person name="Oren A."/>
            <person name="Chaudhuri R.R."/>
            <person name="La Ragione R."/>
            <person name="Hildebrand F."/>
            <person name="Pallen M.J."/>
        </authorList>
    </citation>
    <scope>NUCLEOTIDE SEQUENCE</scope>
    <source>
        <strain evidence="2">ChiHejej3B27-2180</strain>
    </source>
</reference>
<accession>A0A9D1QMG0</accession>
<dbReference type="EMBL" id="DXGK01000014">
    <property type="protein sequence ID" value="HIW69872.1"/>
    <property type="molecule type" value="Genomic_DNA"/>
</dbReference>
<feature type="transmembrane region" description="Helical" evidence="1">
    <location>
        <begin position="99"/>
        <end position="122"/>
    </location>
</feature>
<evidence type="ECO:0000313" key="2">
    <source>
        <dbReference type="EMBL" id="HIW69872.1"/>
    </source>
</evidence>
<gene>
    <name evidence="2" type="ORF">H9876_00605</name>
</gene>
<keyword evidence="1" id="KW-0472">Membrane</keyword>
<name>A0A9D1QMG0_9LACO</name>
<feature type="transmembrane region" description="Helical" evidence="1">
    <location>
        <begin position="205"/>
        <end position="228"/>
    </location>
</feature>
<protein>
    <submittedName>
        <fullName evidence="2">Uncharacterized protein</fullName>
    </submittedName>
</protein>
<feature type="transmembrane region" description="Helical" evidence="1">
    <location>
        <begin position="163"/>
        <end position="185"/>
    </location>
</feature>
<sequence length="237" mass="26344">MRKTKSLVTYNLISWGTFIKWFLIWLIGFDLLFVVIGLFTHGFSIEGAAGGWAALGVQLLNTIEGVMIITTFAYAFIAQYSEFKVAIHGGVSRGTMWKAHLATLAILTIATLVIWVLSGLASSGLDHHAMTTPWYSLAGIIFFALSFNALGSMLALFNRRGKIILVCALIAGFVALVMLLAQLMIRSQSFWSNFFVSLSKLGLVGLSVLGWVIFALWLLFTLWLSYFCSKRLQLRRD</sequence>
<feature type="transmembrane region" description="Helical" evidence="1">
    <location>
        <begin position="52"/>
        <end position="78"/>
    </location>
</feature>
<dbReference type="Proteomes" id="UP000886878">
    <property type="component" value="Unassembled WGS sequence"/>
</dbReference>